<evidence type="ECO:0000256" key="8">
    <source>
        <dbReference type="ARBA" id="ARBA00023242"/>
    </source>
</evidence>
<dbReference type="SUPFAM" id="SSF52540">
    <property type="entry name" value="P-loop containing nucleoside triphosphate hydrolases"/>
    <property type="match status" value="1"/>
</dbReference>
<dbReference type="CDD" id="cd03275">
    <property type="entry name" value="ABC_SMC1_euk"/>
    <property type="match status" value="1"/>
</dbReference>
<dbReference type="GO" id="GO:0007062">
    <property type="term" value="P:sister chromatid cohesion"/>
    <property type="evidence" value="ECO:0007669"/>
    <property type="project" value="InterPro"/>
</dbReference>
<keyword evidence="7" id="KW-0175">Coiled coil</keyword>
<organism evidence="12 13">
    <name type="scientific">Lymnaea stagnalis</name>
    <name type="common">Great pond snail</name>
    <name type="synonym">Helix stagnalis</name>
    <dbReference type="NCBI Taxonomy" id="6523"/>
    <lineage>
        <taxon>Eukaryota</taxon>
        <taxon>Metazoa</taxon>
        <taxon>Spiralia</taxon>
        <taxon>Lophotrochozoa</taxon>
        <taxon>Mollusca</taxon>
        <taxon>Gastropoda</taxon>
        <taxon>Heterobranchia</taxon>
        <taxon>Euthyneura</taxon>
        <taxon>Panpulmonata</taxon>
        <taxon>Hygrophila</taxon>
        <taxon>Lymnaeoidea</taxon>
        <taxon>Lymnaeidae</taxon>
        <taxon>Lymnaea</taxon>
    </lineage>
</organism>
<dbReference type="GO" id="GO:0003677">
    <property type="term" value="F:DNA binding"/>
    <property type="evidence" value="ECO:0007669"/>
    <property type="project" value="TreeGrafter"/>
</dbReference>
<dbReference type="GO" id="GO:0005524">
    <property type="term" value="F:ATP binding"/>
    <property type="evidence" value="ECO:0007669"/>
    <property type="project" value="InterPro"/>
</dbReference>
<evidence type="ECO:0000256" key="5">
    <source>
        <dbReference type="ARBA" id="ARBA00022618"/>
    </source>
</evidence>
<comment type="similarity">
    <text evidence="3">Belongs to the SMC family. SMC1 subfamily.</text>
</comment>
<reference evidence="12 13" key="1">
    <citation type="submission" date="2024-04" db="EMBL/GenBank/DDBJ databases">
        <authorList>
            <consortium name="Genoscope - CEA"/>
            <person name="William W."/>
        </authorList>
    </citation>
    <scope>NUCLEOTIDE SEQUENCE [LARGE SCALE GENOMIC DNA]</scope>
</reference>
<comment type="subcellular location">
    <subcellularLocation>
        <location evidence="2">Chromosome</location>
    </subcellularLocation>
    <subcellularLocation>
        <location evidence="1">Nucleus</location>
    </subcellularLocation>
</comment>
<feature type="compositionally biased region" description="Basic and acidic residues" evidence="10">
    <location>
        <begin position="302"/>
        <end position="318"/>
    </location>
</feature>
<feature type="compositionally biased region" description="Basic and acidic residues" evidence="10">
    <location>
        <begin position="249"/>
        <end position="290"/>
    </location>
</feature>
<evidence type="ECO:0000256" key="6">
    <source>
        <dbReference type="ARBA" id="ARBA00022776"/>
    </source>
</evidence>
<feature type="region of interest" description="Disordered" evidence="10">
    <location>
        <begin position="249"/>
        <end position="318"/>
    </location>
</feature>
<evidence type="ECO:0000256" key="3">
    <source>
        <dbReference type="ARBA" id="ARBA00005597"/>
    </source>
</evidence>
<sequence length="318" mass="36752">MPGMLKYIEVENFKSYKGKQRIGPFKRFTAIIGPNGSGKSNLMDAISFVMGEKTSNLRSKRLGDLIHGAPIGKPASNRATVTAVYAEESSDREIHFQRIIINNTSEYRIDGHTVTAQQYNEALEKIGILIKAKNFLVFQGTVESIAMKNAKERTAMFEDICKSGEMKEEYERAKAEMLKAEEDTQFNLNKKKGIAAERKEARLEKEEAERYQRLNEQLAEKQVELALFKLYHNEKDIEEIKEELSKKSRMLEKENKRREKIENEIRDKKKEQGVLSRDLTKLEQQIKESETNLNKKRPQYIKAKEQTSHMTKKLDAAK</sequence>
<evidence type="ECO:0000256" key="2">
    <source>
        <dbReference type="ARBA" id="ARBA00004286"/>
    </source>
</evidence>
<keyword evidence="5" id="KW-0132">Cell division</keyword>
<gene>
    <name evidence="12" type="ORF">GSLYS_00021570001</name>
</gene>
<dbReference type="PANTHER" id="PTHR18937">
    <property type="entry name" value="STRUCTURAL MAINTENANCE OF CHROMOSOMES SMC FAMILY MEMBER"/>
    <property type="match status" value="1"/>
</dbReference>
<dbReference type="GO" id="GO:0005634">
    <property type="term" value="C:nucleus"/>
    <property type="evidence" value="ECO:0007669"/>
    <property type="project" value="UniProtKB-SubCell"/>
</dbReference>
<dbReference type="Gene3D" id="3.40.50.300">
    <property type="entry name" value="P-loop containing nucleotide triphosphate hydrolases"/>
    <property type="match status" value="1"/>
</dbReference>
<dbReference type="PANTHER" id="PTHR18937:SF12">
    <property type="entry name" value="STRUCTURAL MAINTENANCE OF CHROMOSOMES PROTEIN"/>
    <property type="match status" value="1"/>
</dbReference>
<protein>
    <recommendedName>
        <fullName evidence="11">RecF/RecN/SMC N-terminal domain-containing protein</fullName>
    </recommendedName>
</protein>
<dbReference type="Pfam" id="PF02463">
    <property type="entry name" value="SMC_N"/>
    <property type="match status" value="1"/>
</dbReference>
<dbReference type="GO" id="GO:0051301">
    <property type="term" value="P:cell division"/>
    <property type="evidence" value="ECO:0007669"/>
    <property type="project" value="UniProtKB-KW"/>
</dbReference>
<feature type="domain" description="RecF/RecN/SMC N-terminal" evidence="11">
    <location>
        <begin position="4"/>
        <end position="131"/>
    </location>
</feature>
<evidence type="ECO:0000256" key="7">
    <source>
        <dbReference type="ARBA" id="ARBA00023054"/>
    </source>
</evidence>
<evidence type="ECO:0000256" key="10">
    <source>
        <dbReference type="SAM" id="MobiDB-lite"/>
    </source>
</evidence>
<keyword evidence="8" id="KW-0539">Nucleus</keyword>
<dbReference type="Proteomes" id="UP001497497">
    <property type="component" value="Unassembled WGS sequence"/>
</dbReference>
<dbReference type="EMBL" id="CAXITT010001239">
    <property type="protein sequence ID" value="CAL1548253.1"/>
    <property type="molecule type" value="Genomic_DNA"/>
</dbReference>
<keyword evidence="4" id="KW-0158">Chromosome</keyword>
<keyword evidence="6" id="KW-0498">Mitosis</keyword>
<dbReference type="InterPro" id="IPR028468">
    <property type="entry name" value="Smc1_ABC"/>
</dbReference>
<dbReference type="FunFam" id="3.40.50.300:FF:000564">
    <property type="entry name" value="Structural maintenance of chromosomes 1A"/>
    <property type="match status" value="1"/>
</dbReference>
<dbReference type="InterPro" id="IPR003395">
    <property type="entry name" value="RecF/RecN/SMC_N"/>
</dbReference>
<comment type="caution">
    <text evidence="12">The sequence shown here is derived from an EMBL/GenBank/DDBJ whole genome shotgun (WGS) entry which is preliminary data.</text>
</comment>
<name>A0AAV2INP3_LYMST</name>
<dbReference type="InterPro" id="IPR027417">
    <property type="entry name" value="P-loop_NTPase"/>
</dbReference>
<evidence type="ECO:0000256" key="1">
    <source>
        <dbReference type="ARBA" id="ARBA00004123"/>
    </source>
</evidence>
<dbReference type="GO" id="GO:0008278">
    <property type="term" value="C:cohesin complex"/>
    <property type="evidence" value="ECO:0007669"/>
    <property type="project" value="InterPro"/>
</dbReference>
<evidence type="ECO:0000256" key="4">
    <source>
        <dbReference type="ARBA" id="ARBA00022454"/>
    </source>
</evidence>
<accession>A0AAV2INP3</accession>
<evidence type="ECO:0000313" key="12">
    <source>
        <dbReference type="EMBL" id="CAL1548253.1"/>
    </source>
</evidence>
<evidence type="ECO:0000259" key="11">
    <source>
        <dbReference type="Pfam" id="PF02463"/>
    </source>
</evidence>
<dbReference type="AlphaFoldDB" id="A0AAV2INP3"/>
<keyword evidence="9" id="KW-0131">Cell cycle</keyword>
<keyword evidence="13" id="KW-1185">Reference proteome</keyword>
<evidence type="ECO:0000256" key="9">
    <source>
        <dbReference type="ARBA" id="ARBA00023306"/>
    </source>
</evidence>
<evidence type="ECO:0000313" key="13">
    <source>
        <dbReference type="Proteomes" id="UP001497497"/>
    </source>
</evidence>
<proteinExistence type="inferred from homology"/>
<dbReference type="GO" id="GO:0016887">
    <property type="term" value="F:ATP hydrolysis activity"/>
    <property type="evidence" value="ECO:0007669"/>
    <property type="project" value="InterPro"/>
</dbReference>